<organism evidence="6 7">
    <name type="scientific">Nonomuraea cavernae</name>
    <dbReference type="NCBI Taxonomy" id="2045107"/>
    <lineage>
        <taxon>Bacteria</taxon>
        <taxon>Bacillati</taxon>
        <taxon>Actinomycetota</taxon>
        <taxon>Actinomycetes</taxon>
        <taxon>Streptosporangiales</taxon>
        <taxon>Streptosporangiaceae</taxon>
        <taxon>Nonomuraea</taxon>
    </lineage>
</organism>
<reference evidence="6" key="1">
    <citation type="journal article" date="2014" name="Int. J. Syst. Evol. Microbiol.">
        <title>Complete genome sequence of Corynebacterium casei LMG S-19264T (=DSM 44701T), isolated from a smear-ripened cheese.</title>
        <authorList>
            <consortium name="US DOE Joint Genome Institute (JGI-PGF)"/>
            <person name="Walter F."/>
            <person name="Albersmeier A."/>
            <person name="Kalinowski J."/>
            <person name="Ruckert C."/>
        </authorList>
    </citation>
    <scope>NUCLEOTIDE SEQUENCE</scope>
    <source>
        <strain evidence="6">CGMCC 4.7368</strain>
    </source>
</reference>
<feature type="region of interest" description="Disordered" evidence="4">
    <location>
        <begin position="184"/>
        <end position="228"/>
    </location>
</feature>
<dbReference type="AlphaFoldDB" id="A0A918DIH1"/>
<name>A0A918DIH1_9ACTN</name>
<dbReference type="InterPro" id="IPR009695">
    <property type="entry name" value="Diacylglyc_glucosyltr_N"/>
</dbReference>
<evidence type="ECO:0000256" key="3">
    <source>
        <dbReference type="ARBA" id="ARBA00022679"/>
    </source>
</evidence>
<reference evidence="6" key="2">
    <citation type="submission" date="2020-09" db="EMBL/GenBank/DDBJ databases">
        <authorList>
            <person name="Sun Q."/>
            <person name="Zhou Y."/>
        </authorList>
    </citation>
    <scope>NUCLEOTIDE SEQUENCE</scope>
    <source>
        <strain evidence="6">CGMCC 4.7368</strain>
    </source>
</reference>
<dbReference type="GO" id="GO:0009247">
    <property type="term" value="P:glycolipid biosynthetic process"/>
    <property type="evidence" value="ECO:0007669"/>
    <property type="project" value="InterPro"/>
</dbReference>
<dbReference type="Proteomes" id="UP000646523">
    <property type="component" value="Unassembled WGS sequence"/>
</dbReference>
<keyword evidence="7" id="KW-1185">Reference proteome</keyword>
<dbReference type="Pfam" id="PF06925">
    <property type="entry name" value="MGDG_synth"/>
    <property type="match status" value="1"/>
</dbReference>
<keyword evidence="2" id="KW-0328">Glycosyltransferase</keyword>
<evidence type="ECO:0000259" key="5">
    <source>
        <dbReference type="Pfam" id="PF06925"/>
    </source>
</evidence>
<dbReference type="Gene3D" id="3.40.50.2000">
    <property type="entry name" value="Glycogen Phosphorylase B"/>
    <property type="match status" value="1"/>
</dbReference>
<feature type="domain" description="Diacylglycerol glucosyltransferase N-terminal" evidence="5">
    <location>
        <begin position="19"/>
        <end position="164"/>
    </location>
</feature>
<keyword evidence="3" id="KW-0808">Transferase</keyword>
<gene>
    <name evidence="6" type="ORF">GCM10012289_27730</name>
</gene>
<evidence type="ECO:0000256" key="4">
    <source>
        <dbReference type="SAM" id="MobiDB-lite"/>
    </source>
</evidence>
<accession>A0A918DIH1</accession>
<dbReference type="InterPro" id="IPR050519">
    <property type="entry name" value="Glycosyltransf_28_UgtP"/>
</dbReference>
<dbReference type="PANTHER" id="PTHR43025:SF3">
    <property type="entry name" value="MONOGALACTOSYLDIACYLGLYCEROL SYNTHASE 1, CHLOROPLASTIC"/>
    <property type="match status" value="1"/>
</dbReference>
<dbReference type="GO" id="GO:0016020">
    <property type="term" value="C:membrane"/>
    <property type="evidence" value="ECO:0007669"/>
    <property type="project" value="GOC"/>
</dbReference>
<comment type="caution">
    <text evidence="6">The sequence shown here is derived from an EMBL/GenBank/DDBJ whole genome shotgun (WGS) entry which is preliminary data.</text>
</comment>
<dbReference type="PANTHER" id="PTHR43025">
    <property type="entry name" value="MONOGALACTOSYLDIACYLGLYCEROL SYNTHASE"/>
    <property type="match status" value="1"/>
</dbReference>
<dbReference type="RefSeq" id="WP_225263238.1">
    <property type="nucleotide sequence ID" value="NZ_BMNH01000006.1"/>
</dbReference>
<sequence length="404" mass="43426">MKAAGRRLLIISAAMGTGHDQVAAELARRLAAQGAEVEIIDVLRLLPMGLGPLLRHWYHWMITRAPWLYEVIYRVFFVGKRAPSTSPLTVLAGARLRRLISHRPPDEVISAFHLAAQVTGRLRGRGELPAPSTVLVTDFAVHRLWLHPGNDRYLCPNPAVIPRLAAATGRPSFHHAPVVRPGFLRLSPAPPRTPETRTAETRTLGARTPGARTPEAPTSTADRDRSRARVGDRIGVAPGARLVLVSAGSWGVGEVARTARILARSGRYTPVILCGHNDGLRRRLTAARTGPVLGWQEDMPELMSAAYALVDNAAGLTCEEAFAAGLPVVSYRPIPGHGRDGALAMARAGVSAHARTGAELLDALDRLTDPGRRHDQVARASALFLSPPAEARLISAPLLGLRLG</sequence>
<dbReference type="GO" id="GO:0016758">
    <property type="term" value="F:hexosyltransferase activity"/>
    <property type="evidence" value="ECO:0007669"/>
    <property type="project" value="InterPro"/>
</dbReference>
<dbReference type="SUPFAM" id="SSF53756">
    <property type="entry name" value="UDP-Glycosyltransferase/glycogen phosphorylase"/>
    <property type="match status" value="1"/>
</dbReference>
<protein>
    <recommendedName>
        <fullName evidence="5">Diacylglycerol glucosyltransferase N-terminal domain-containing protein</fullName>
    </recommendedName>
</protein>
<evidence type="ECO:0000313" key="7">
    <source>
        <dbReference type="Proteomes" id="UP000646523"/>
    </source>
</evidence>
<evidence type="ECO:0000256" key="1">
    <source>
        <dbReference type="ARBA" id="ARBA00006962"/>
    </source>
</evidence>
<evidence type="ECO:0000256" key="2">
    <source>
        <dbReference type="ARBA" id="ARBA00022676"/>
    </source>
</evidence>
<dbReference type="EMBL" id="BMNH01000006">
    <property type="protein sequence ID" value="GGO68595.1"/>
    <property type="molecule type" value="Genomic_DNA"/>
</dbReference>
<proteinExistence type="inferred from homology"/>
<evidence type="ECO:0000313" key="6">
    <source>
        <dbReference type="EMBL" id="GGO68595.1"/>
    </source>
</evidence>
<comment type="similarity">
    <text evidence="1">Belongs to the glycosyltransferase 28 family.</text>
</comment>